<reference evidence="3 4" key="1">
    <citation type="submission" date="2020-08" db="EMBL/GenBank/DDBJ databases">
        <authorList>
            <person name="Hejnol A."/>
        </authorList>
    </citation>
    <scope>NUCLEOTIDE SEQUENCE [LARGE SCALE GENOMIC DNA]</scope>
</reference>
<dbReference type="GO" id="GO:0005737">
    <property type="term" value="C:cytoplasm"/>
    <property type="evidence" value="ECO:0007669"/>
    <property type="project" value="GOC"/>
</dbReference>
<evidence type="ECO:0000313" key="4">
    <source>
        <dbReference type="Proteomes" id="UP000549394"/>
    </source>
</evidence>
<dbReference type="AlphaFoldDB" id="A0A7I8W4A8"/>
<dbReference type="GO" id="GO:1990423">
    <property type="term" value="C:RZZ complex"/>
    <property type="evidence" value="ECO:0007669"/>
    <property type="project" value="TreeGrafter"/>
</dbReference>
<dbReference type="PANTHER" id="PTHR12205">
    <property type="entry name" value="CENTROMERE/KINETOCHORE PROTEIN ZW10"/>
    <property type="match status" value="1"/>
</dbReference>
<dbReference type="Gene3D" id="1.10.357.150">
    <property type="match status" value="1"/>
</dbReference>
<dbReference type="GO" id="GO:0007094">
    <property type="term" value="P:mitotic spindle assembly checkpoint signaling"/>
    <property type="evidence" value="ECO:0007669"/>
    <property type="project" value="TreeGrafter"/>
</dbReference>
<keyword evidence="4" id="KW-1185">Reference proteome</keyword>
<dbReference type="OrthoDB" id="534815at2759"/>
<evidence type="ECO:0000259" key="2">
    <source>
        <dbReference type="Pfam" id="PF22766"/>
    </source>
</evidence>
<comment type="caution">
    <text evidence="3">The sequence shown here is derived from an EMBL/GenBank/DDBJ whole genome shotgun (WGS) entry which is preliminary data.</text>
</comment>
<organism evidence="3 4">
    <name type="scientific">Dimorphilus gyrociliatus</name>
    <dbReference type="NCBI Taxonomy" id="2664684"/>
    <lineage>
        <taxon>Eukaryota</taxon>
        <taxon>Metazoa</taxon>
        <taxon>Spiralia</taxon>
        <taxon>Lophotrochozoa</taxon>
        <taxon>Annelida</taxon>
        <taxon>Polychaeta</taxon>
        <taxon>Polychaeta incertae sedis</taxon>
        <taxon>Dinophilidae</taxon>
        <taxon>Dimorphilus</taxon>
    </lineage>
</organism>
<accession>A0A7I8W4A8</accession>
<dbReference type="GO" id="GO:0006888">
    <property type="term" value="P:endoplasmic reticulum to Golgi vesicle-mediated transport"/>
    <property type="evidence" value="ECO:0007669"/>
    <property type="project" value="TreeGrafter"/>
</dbReference>
<dbReference type="InterPro" id="IPR048343">
    <property type="entry name" value="ZW10_C"/>
</dbReference>
<feature type="domain" description="Centromere/kinetochore protein zw10 C-terminal" evidence="1">
    <location>
        <begin position="442"/>
        <end position="493"/>
    </location>
</feature>
<name>A0A7I8W4A8_9ANNE</name>
<dbReference type="InterPro" id="IPR055148">
    <property type="entry name" value="ZW10_C_2"/>
</dbReference>
<proteinExistence type="predicted"/>
<dbReference type="Proteomes" id="UP000549394">
    <property type="component" value="Unassembled WGS sequence"/>
</dbReference>
<dbReference type="InterPro" id="IPR046362">
    <property type="entry name" value="Zw10/DSL1_C_sf"/>
</dbReference>
<protein>
    <submittedName>
        <fullName evidence="3">DgyrCDS11412</fullName>
    </submittedName>
</protein>
<gene>
    <name evidence="3" type="ORF">DGYR_LOCUS10755</name>
</gene>
<feature type="domain" description="ZW10 C-terminal helical" evidence="2">
    <location>
        <begin position="532"/>
        <end position="670"/>
    </location>
</feature>
<evidence type="ECO:0000259" key="1">
    <source>
        <dbReference type="Pfam" id="PF20666"/>
    </source>
</evidence>
<evidence type="ECO:0000313" key="3">
    <source>
        <dbReference type="EMBL" id="CAD5123028.1"/>
    </source>
</evidence>
<dbReference type="EMBL" id="CAJFCJ010000019">
    <property type="protein sequence ID" value="CAD5123028.1"/>
    <property type="molecule type" value="Genomic_DNA"/>
</dbReference>
<dbReference type="Pfam" id="PF22766">
    <property type="entry name" value="ZW10_C2"/>
    <property type="match status" value="1"/>
</dbReference>
<dbReference type="Pfam" id="PF20666">
    <property type="entry name" value="ZW10_C"/>
    <property type="match status" value="1"/>
</dbReference>
<dbReference type="PANTHER" id="PTHR12205:SF0">
    <property type="entry name" value="CENTROMERE_KINETOCHORE PROTEIN ZW10 HOMOLOG"/>
    <property type="match status" value="1"/>
</dbReference>
<sequence>MISLETEEDISEENFNRQIFEIKDEITDELERYYLQFRSTSHLKILDMKQRAEKMITEMQNMTNSLETEMKASETSKIKSELIYKQRELKELDLILKYCDKFVTIHHLLQKFRDLNKKTDYLARAKTLDEIRTLLESPVSTIDNSLNVIKAIEETLNDESDSLESALQKEVAKKITYVKEKVGSMDHLKLNVEKNWDDFQPIVESLYHINCIHYLILPLVNLFKYLIIPHLEGNFLHIDDGTQNLRLSMTVNENKGNVCLEKRVKKISNLIQRLSSLWKMTTGDNETIGYQLSEHVSSKIRQSLKRAFHDEVPSDKRDLGKFQSTVDYAFRLIALLGDFELCTEEDSVVLKAYIDSITEICESKERDMCLSKIRSFIMSSIELTTTIEEGDNFDMPRCVVSKGVQQAVEFMRTIQDDRKIKGMLEICCNVAESWNNKEAFNSAVAHNNCMYLAHNVYILEMEYSQDLILDYVPRFRAIASKCLCTSINNLRNIITSAIRNSKLHDLGEESGGKTSRQEARKKIDEAVDVLIKVSGECWRDVLPENVRLSLLGNLANNFVAKLLDEILALDDISATHGTALHEICSGVLSTLPYVLDGSGNNIAIMYQRIDAWPKLEKITFLLDASLFDITHQWADGKGPLAEFLNATEVKKMIKALFQNTDKRAAVLAQIQ</sequence>